<gene>
    <name evidence="3" type="ORF">BDN70DRAFT_662439</name>
</gene>
<dbReference type="EMBL" id="MU155204">
    <property type="protein sequence ID" value="KAF9479898.1"/>
    <property type="molecule type" value="Genomic_DNA"/>
</dbReference>
<dbReference type="Proteomes" id="UP000807469">
    <property type="component" value="Unassembled WGS sequence"/>
</dbReference>
<dbReference type="CDD" id="cd00657">
    <property type="entry name" value="Ferritin_like"/>
    <property type="match status" value="1"/>
</dbReference>
<evidence type="ECO:0008006" key="5">
    <source>
        <dbReference type="Google" id="ProtNLM"/>
    </source>
</evidence>
<sequence length="440" mass="49438">MRPTTLTSLVTIALASTAVFSNVIPFGDLHTHGRRISAVVKNLNANLGLPTFLSNTPSVKSRNQPDVRRSIDFRQLPTVNLPGLGAIPRQLVERGEYQNDYNNNEGNRRDIQFLNLALLLEELLVAFFERGLSRYTQEAFVNAGYPVWVRGRYVQILEHERIHRDFIRSAIVSAGGEYVRPCQYNFYDNDIHAFVDLSEALETIAASAYTGALQYFNNRAYVTTGASILAVEARHASWINSAVRKQNPWNTAFETPLTPSQVATLLSNFFDYASCPAGNNNLLPPEHRPHPRLLLSPRLVPGEKAEISFPSTNLERGQRFYVSFLSGIETIFVPLEMRSEKEGVHGQDGHDGRDGRDGSNNNDHNNNGNNNNYRDEGNNDNRNRYFVEIPRDLAGRGTVFVLVVRGPENIREVNLDDNNVVAGPAIVMFPFDHENKSLSW</sequence>
<evidence type="ECO:0000313" key="3">
    <source>
        <dbReference type="EMBL" id="KAF9479898.1"/>
    </source>
</evidence>
<reference evidence="3" key="1">
    <citation type="submission" date="2020-11" db="EMBL/GenBank/DDBJ databases">
        <authorList>
            <consortium name="DOE Joint Genome Institute"/>
            <person name="Ahrendt S."/>
            <person name="Riley R."/>
            <person name="Andreopoulos W."/>
            <person name="Labutti K."/>
            <person name="Pangilinan J."/>
            <person name="Ruiz-Duenas F.J."/>
            <person name="Barrasa J.M."/>
            <person name="Sanchez-Garcia M."/>
            <person name="Camarero S."/>
            <person name="Miyauchi S."/>
            <person name="Serrano A."/>
            <person name="Linde D."/>
            <person name="Babiker R."/>
            <person name="Drula E."/>
            <person name="Ayuso-Fernandez I."/>
            <person name="Pacheco R."/>
            <person name="Padilla G."/>
            <person name="Ferreira P."/>
            <person name="Barriuso J."/>
            <person name="Kellner H."/>
            <person name="Castanera R."/>
            <person name="Alfaro M."/>
            <person name="Ramirez L."/>
            <person name="Pisabarro A.G."/>
            <person name="Kuo A."/>
            <person name="Tritt A."/>
            <person name="Lipzen A."/>
            <person name="He G."/>
            <person name="Yan M."/>
            <person name="Ng V."/>
            <person name="Cullen D."/>
            <person name="Martin F."/>
            <person name="Rosso M.-N."/>
            <person name="Henrissat B."/>
            <person name="Hibbett D."/>
            <person name="Martinez A.T."/>
            <person name="Grigoriev I.V."/>
        </authorList>
    </citation>
    <scope>NUCLEOTIDE SEQUENCE</scope>
    <source>
        <strain evidence="3">CIRM-BRFM 674</strain>
    </source>
</reference>
<organism evidence="3 4">
    <name type="scientific">Pholiota conissans</name>
    <dbReference type="NCBI Taxonomy" id="109636"/>
    <lineage>
        <taxon>Eukaryota</taxon>
        <taxon>Fungi</taxon>
        <taxon>Dikarya</taxon>
        <taxon>Basidiomycota</taxon>
        <taxon>Agaricomycotina</taxon>
        <taxon>Agaricomycetes</taxon>
        <taxon>Agaricomycetidae</taxon>
        <taxon>Agaricales</taxon>
        <taxon>Agaricineae</taxon>
        <taxon>Strophariaceae</taxon>
        <taxon>Pholiota</taxon>
    </lineage>
</organism>
<dbReference type="AlphaFoldDB" id="A0A9P5Z1X8"/>
<dbReference type="InterPro" id="IPR009078">
    <property type="entry name" value="Ferritin-like_SF"/>
</dbReference>
<proteinExistence type="predicted"/>
<keyword evidence="2" id="KW-0732">Signal</keyword>
<evidence type="ECO:0000313" key="4">
    <source>
        <dbReference type="Proteomes" id="UP000807469"/>
    </source>
</evidence>
<accession>A0A9P5Z1X8</accession>
<evidence type="ECO:0000256" key="2">
    <source>
        <dbReference type="SAM" id="SignalP"/>
    </source>
</evidence>
<dbReference type="Pfam" id="PF13668">
    <property type="entry name" value="Ferritin_2"/>
    <property type="match status" value="1"/>
</dbReference>
<name>A0A9P5Z1X8_9AGAR</name>
<dbReference type="SUPFAM" id="SSF47240">
    <property type="entry name" value="Ferritin-like"/>
    <property type="match status" value="1"/>
</dbReference>
<feature type="compositionally biased region" description="Basic and acidic residues" evidence="1">
    <location>
        <begin position="340"/>
        <end position="357"/>
    </location>
</feature>
<feature type="signal peptide" evidence="2">
    <location>
        <begin position="1"/>
        <end position="21"/>
    </location>
</feature>
<protein>
    <recommendedName>
        <fullName evidence="5">Desiccation-related protein PCC13-62</fullName>
    </recommendedName>
</protein>
<keyword evidence="4" id="KW-1185">Reference proteome</keyword>
<evidence type="ECO:0000256" key="1">
    <source>
        <dbReference type="SAM" id="MobiDB-lite"/>
    </source>
</evidence>
<feature type="region of interest" description="Disordered" evidence="1">
    <location>
        <begin position="340"/>
        <end position="379"/>
    </location>
</feature>
<dbReference type="OrthoDB" id="1001765at2759"/>
<feature type="chain" id="PRO_5040324237" description="Desiccation-related protein PCC13-62" evidence="2">
    <location>
        <begin position="22"/>
        <end position="440"/>
    </location>
</feature>
<comment type="caution">
    <text evidence="3">The sequence shown here is derived from an EMBL/GenBank/DDBJ whole genome shotgun (WGS) entry which is preliminary data.</text>
</comment>
<feature type="compositionally biased region" description="Low complexity" evidence="1">
    <location>
        <begin position="358"/>
        <end position="372"/>
    </location>
</feature>